<keyword evidence="1" id="KW-0732">Signal</keyword>
<keyword evidence="3" id="KW-1185">Reference proteome</keyword>
<gene>
    <name evidence="2" type="ORF">TBK1r_10670</name>
</gene>
<evidence type="ECO:0000313" key="2">
    <source>
        <dbReference type="EMBL" id="QDV82142.1"/>
    </source>
</evidence>
<feature type="chain" id="PRO_5046444274" evidence="1">
    <location>
        <begin position="29"/>
        <end position="184"/>
    </location>
</feature>
<protein>
    <submittedName>
        <fullName evidence="2">Uncharacterized protein</fullName>
    </submittedName>
</protein>
<feature type="signal peptide" evidence="1">
    <location>
        <begin position="1"/>
        <end position="28"/>
    </location>
</feature>
<proteinExistence type="predicted"/>
<sequence>MSHSPLIRIAVHLCLIAAMVIQPMALVAAQGACAQGQCCQSKTICHACKCCEVKTDSDLCGCCRGNEKRAGSCCTKNSERSRRDELFGEISDVVPVPPKSDDEEAIQDQVVLPLCMCSIRSEPMAPAPHRVPVPQVRELVVIAYVDHVTSDAGLSIRPDQLSLRLPIGDHSRHFSQRFLCIWRI</sequence>
<dbReference type="Proteomes" id="UP000318081">
    <property type="component" value="Chromosome"/>
</dbReference>
<reference evidence="2 3" key="1">
    <citation type="submission" date="2019-02" db="EMBL/GenBank/DDBJ databases">
        <title>Deep-cultivation of Planctomycetes and their phenomic and genomic characterization uncovers novel biology.</title>
        <authorList>
            <person name="Wiegand S."/>
            <person name="Jogler M."/>
            <person name="Boedeker C."/>
            <person name="Pinto D."/>
            <person name="Vollmers J."/>
            <person name="Rivas-Marin E."/>
            <person name="Kohn T."/>
            <person name="Peeters S.H."/>
            <person name="Heuer A."/>
            <person name="Rast P."/>
            <person name="Oberbeckmann S."/>
            <person name="Bunk B."/>
            <person name="Jeske O."/>
            <person name="Meyerdierks A."/>
            <person name="Storesund J.E."/>
            <person name="Kallscheuer N."/>
            <person name="Luecker S."/>
            <person name="Lage O.M."/>
            <person name="Pohl T."/>
            <person name="Merkel B.J."/>
            <person name="Hornburger P."/>
            <person name="Mueller R.-W."/>
            <person name="Bruemmer F."/>
            <person name="Labrenz M."/>
            <person name="Spormann A.M."/>
            <person name="Op den Camp H."/>
            <person name="Overmann J."/>
            <person name="Amann R."/>
            <person name="Jetten M.S.M."/>
            <person name="Mascher T."/>
            <person name="Medema M.H."/>
            <person name="Devos D.P."/>
            <person name="Kaster A.-K."/>
            <person name="Ovreas L."/>
            <person name="Rohde M."/>
            <person name="Galperin M.Y."/>
            <person name="Jogler C."/>
        </authorList>
    </citation>
    <scope>NUCLEOTIDE SEQUENCE [LARGE SCALE GENOMIC DNA]</scope>
    <source>
        <strain evidence="2 3">TBK1r</strain>
    </source>
</reference>
<evidence type="ECO:0000256" key="1">
    <source>
        <dbReference type="SAM" id="SignalP"/>
    </source>
</evidence>
<accession>A0ABX5XKB1</accession>
<evidence type="ECO:0000313" key="3">
    <source>
        <dbReference type="Proteomes" id="UP000318081"/>
    </source>
</evidence>
<dbReference type="EMBL" id="CP036432">
    <property type="protein sequence ID" value="QDV82142.1"/>
    <property type="molecule type" value="Genomic_DNA"/>
</dbReference>
<name>A0ABX5XKB1_9BACT</name>
<organism evidence="2 3">
    <name type="scientific">Stieleria magnilauensis</name>
    <dbReference type="NCBI Taxonomy" id="2527963"/>
    <lineage>
        <taxon>Bacteria</taxon>
        <taxon>Pseudomonadati</taxon>
        <taxon>Planctomycetota</taxon>
        <taxon>Planctomycetia</taxon>
        <taxon>Pirellulales</taxon>
        <taxon>Pirellulaceae</taxon>
        <taxon>Stieleria</taxon>
    </lineage>
</organism>